<evidence type="ECO:0000256" key="4">
    <source>
        <dbReference type="ARBA" id="ARBA00022729"/>
    </source>
</evidence>
<evidence type="ECO:0000256" key="5">
    <source>
        <dbReference type="ARBA" id="ARBA00022824"/>
    </source>
</evidence>
<evidence type="ECO:0000256" key="6">
    <source>
        <dbReference type="ARBA" id="ARBA00022989"/>
    </source>
</evidence>
<comment type="similarity">
    <text evidence="2">Belongs to the malectin family.</text>
</comment>
<keyword evidence="9" id="KW-0119">Carbohydrate metabolism</keyword>
<proteinExistence type="inferred from homology"/>
<accession>A0ABW3QBA2</accession>
<dbReference type="SUPFAM" id="SSF49785">
    <property type="entry name" value="Galactose-binding domain-like"/>
    <property type="match status" value="1"/>
</dbReference>
<dbReference type="InterPro" id="IPR008979">
    <property type="entry name" value="Galactose-bd-like_sf"/>
</dbReference>
<evidence type="ECO:0000256" key="7">
    <source>
        <dbReference type="ARBA" id="ARBA00023136"/>
    </source>
</evidence>
<feature type="domain" description="Malectin" evidence="10">
    <location>
        <begin position="75"/>
        <end position="214"/>
    </location>
</feature>
<evidence type="ECO:0000256" key="1">
    <source>
        <dbReference type="ARBA" id="ARBA00004115"/>
    </source>
</evidence>
<evidence type="ECO:0000256" key="9">
    <source>
        <dbReference type="ARBA" id="ARBA00023277"/>
    </source>
</evidence>
<keyword evidence="7" id="KW-0472">Membrane</keyword>
<dbReference type="Proteomes" id="UP001597116">
    <property type="component" value="Unassembled WGS sequence"/>
</dbReference>
<evidence type="ECO:0000256" key="8">
    <source>
        <dbReference type="ARBA" id="ARBA00023180"/>
    </source>
</evidence>
<evidence type="ECO:0000313" key="11">
    <source>
        <dbReference type="EMBL" id="MFD1143562.1"/>
    </source>
</evidence>
<keyword evidence="12" id="KW-1185">Reference proteome</keyword>
<name>A0ABW3QBA2_9BACT</name>
<sequence>RAGGAGQRVFSANLEGGAVELANYDILGEVGSMRAVVKTFEVGVEDGVLNIDFTASANQPKVSAIEVFGPTAESVRINAGGPTFLASGSRQFAADAYVTGGSTTTVGNVPIDNTTDDALYQTERYGNFSYNVPVNNGSYNVILHFAETYAKVINGTTSRKFHVDIEGQRKLTDYDILARAGGAWKAVQETVEATVSDGILTIAFSPGASQNPKVCAIEIVPATGSANPARTIPVAVANPGTAEQTGLQVKVLGNPIQQDRVDVEVQGATGQPLQVRLIDPKGQIVAEQFIPEAAAHEQHRLLVSGQAAGLFFLRVSTPQQSRTLKVLKVD</sequence>
<reference evidence="12" key="1">
    <citation type="journal article" date="2019" name="Int. J. Syst. Evol. Microbiol.">
        <title>The Global Catalogue of Microorganisms (GCM) 10K type strain sequencing project: providing services to taxonomists for standard genome sequencing and annotation.</title>
        <authorList>
            <consortium name="The Broad Institute Genomics Platform"/>
            <consortium name="The Broad Institute Genome Sequencing Center for Infectious Disease"/>
            <person name="Wu L."/>
            <person name="Ma J."/>
        </authorList>
    </citation>
    <scope>NUCLEOTIDE SEQUENCE [LARGE SCALE GENOMIC DNA]</scope>
    <source>
        <strain evidence="12">CCUG 55608</strain>
    </source>
</reference>
<keyword evidence="4" id="KW-0732">Signal</keyword>
<feature type="domain" description="Malectin" evidence="10">
    <location>
        <begin position="4"/>
        <end position="65"/>
    </location>
</feature>
<protein>
    <submittedName>
        <fullName evidence="11">Malectin domain-containing carbohydrate-binding protein</fullName>
    </submittedName>
</protein>
<dbReference type="RefSeq" id="WP_379884436.1">
    <property type="nucleotide sequence ID" value="NZ_JBHTLP010000015.1"/>
</dbReference>
<dbReference type="Gene3D" id="2.60.120.430">
    <property type="entry name" value="Galactose-binding lectin"/>
    <property type="match status" value="2"/>
</dbReference>
<evidence type="ECO:0000256" key="3">
    <source>
        <dbReference type="ARBA" id="ARBA00022692"/>
    </source>
</evidence>
<gene>
    <name evidence="11" type="ORF">ACFQ4C_20715</name>
</gene>
<dbReference type="EMBL" id="JBHTLP010000015">
    <property type="protein sequence ID" value="MFD1143562.1"/>
    <property type="molecule type" value="Genomic_DNA"/>
</dbReference>
<dbReference type="Pfam" id="PF11721">
    <property type="entry name" value="Malectin"/>
    <property type="match status" value="2"/>
</dbReference>
<dbReference type="InterPro" id="IPR039155">
    <property type="entry name" value="MLEC"/>
</dbReference>
<dbReference type="PANTHER" id="PTHR13460">
    <property type="match status" value="1"/>
</dbReference>
<evidence type="ECO:0000256" key="2">
    <source>
        <dbReference type="ARBA" id="ARBA00009141"/>
    </source>
</evidence>
<evidence type="ECO:0000259" key="10">
    <source>
        <dbReference type="Pfam" id="PF11721"/>
    </source>
</evidence>
<keyword evidence="3" id="KW-0812">Transmembrane</keyword>
<organism evidence="11 12">
    <name type="scientific">Larkinella insperata</name>
    <dbReference type="NCBI Taxonomy" id="332158"/>
    <lineage>
        <taxon>Bacteria</taxon>
        <taxon>Pseudomonadati</taxon>
        <taxon>Bacteroidota</taxon>
        <taxon>Cytophagia</taxon>
        <taxon>Cytophagales</taxon>
        <taxon>Spirosomataceae</taxon>
        <taxon>Larkinella</taxon>
    </lineage>
</organism>
<evidence type="ECO:0000313" key="12">
    <source>
        <dbReference type="Proteomes" id="UP001597116"/>
    </source>
</evidence>
<keyword evidence="8" id="KW-0325">Glycoprotein</keyword>
<keyword evidence="5" id="KW-0256">Endoplasmic reticulum</keyword>
<comment type="subcellular location">
    <subcellularLocation>
        <location evidence="1">Endoplasmic reticulum membrane</location>
        <topology evidence="1">Single-pass type I membrane protein</topology>
    </subcellularLocation>
</comment>
<keyword evidence="6" id="KW-1133">Transmembrane helix</keyword>
<dbReference type="InterPro" id="IPR021720">
    <property type="entry name" value="Malectin_dom"/>
</dbReference>
<dbReference type="PANTHER" id="PTHR13460:SF0">
    <property type="entry name" value="MALECTIN"/>
    <property type="match status" value="1"/>
</dbReference>
<feature type="non-terminal residue" evidence="11">
    <location>
        <position position="1"/>
    </location>
</feature>
<comment type="caution">
    <text evidence="11">The sequence shown here is derived from an EMBL/GenBank/DDBJ whole genome shotgun (WGS) entry which is preliminary data.</text>
</comment>